<accession>A0A0L6CJT1</accession>
<dbReference type="EMBL" id="LAIR01000002">
    <property type="protein sequence ID" value="KNX37974.1"/>
    <property type="molecule type" value="Genomic_DNA"/>
</dbReference>
<dbReference type="Pfam" id="PF22352">
    <property type="entry name" value="K319L-like_PKD"/>
    <property type="match status" value="1"/>
</dbReference>
<name>A0A0L6CJT1_9MICO</name>
<reference evidence="2" key="1">
    <citation type="submission" date="2015-03" db="EMBL/GenBank/DDBJ databases">
        <title>Luteipulveratus halotolerans sp. nov., a novel actinobacterium (Dermacoccaceae) from Sarawak, Malaysia.</title>
        <authorList>
            <person name="Juboi H."/>
            <person name="Basik A."/>
            <person name="Shamsul S.S."/>
            <person name="Arnold P."/>
            <person name="Schmitt E.K."/>
            <person name="Sanglier J.-J."/>
            <person name="Yeo T."/>
        </authorList>
    </citation>
    <scope>NUCLEOTIDE SEQUENCE [LARGE SCALE GENOMIC DNA]</scope>
    <source>
        <strain evidence="2">C296001</strain>
    </source>
</reference>
<proteinExistence type="predicted"/>
<gene>
    <name evidence="1" type="ORF">VV01_13730</name>
</gene>
<dbReference type="CDD" id="cd00146">
    <property type="entry name" value="PKD"/>
    <property type="match status" value="1"/>
</dbReference>
<dbReference type="Proteomes" id="UP000037397">
    <property type="component" value="Unassembled WGS sequence"/>
</dbReference>
<dbReference type="InterPro" id="IPR035986">
    <property type="entry name" value="PKD_dom_sf"/>
</dbReference>
<dbReference type="STRING" id="1631356.VV01_13730"/>
<protein>
    <submittedName>
        <fullName evidence="1">Uncharacterized protein</fullName>
    </submittedName>
</protein>
<keyword evidence="2" id="KW-1185">Reference proteome</keyword>
<dbReference type="Gene3D" id="2.60.40.10">
    <property type="entry name" value="Immunoglobulins"/>
    <property type="match status" value="1"/>
</dbReference>
<dbReference type="OrthoDB" id="9805017at2"/>
<dbReference type="InterPro" id="IPR013783">
    <property type="entry name" value="Ig-like_fold"/>
</dbReference>
<dbReference type="AlphaFoldDB" id="A0A0L6CJT1"/>
<dbReference type="SUPFAM" id="SSF49299">
    <property type="entry name" value="PKD domain"/>
    <property type="match status" value="1"/>
</dbReference>
<sequence length="580" mass="60695">MPVDNNHRLTYVGPPDPDHRFPMWFEDETGTRLDLVLTPDRFAPETGGLPFPARPVSFPDNFPDEGFYFTADAEMAVGGAGQVGRARLILALEAAFSGTGEPAEGTRVVFSRIRVRMDDVIPGAEYVVTHPYGQTRPLIADEDGRVIDTEDLGVAEEDFETVLRSGHVAPFLRATDAPDGHLGDGASETPVTGSPFGTNMFRVDGPRVGDAGGPTDPDDPDNIDRIQTDLFVVQGRLATAFGAEPTRMTYSRGQDGTTIVDAFARTAPGQEVELLGRGVPRTAFVASEGDYVARAQVPAPPQRVEIANVLDVPITRTEVPVVDEVIGRATYDPTARTLLVQAQSSDAQAPKLTVEGIGDLPAPEHTFDGVTAVPSTLTITSSAGGRADLPVVLAGAVPDALPVVADAGPDQTAITGRVVTLDGSSSRGDIVRGRWTQQAGTAVTLDDPSAIAPTFTAPEPGALTFALTVDGPGGSATDSLDVVVTPAPPPNDVTVDRAEFRTRTGQFRIAGTASGAQADEVTVTFDGTEIGRGPVTATGDWDVRRTVTAAEPELVPGVGSRVEASTPGSEPVVVPVSIRA</sequence>
<organism evidence="1 2">
    <name type="scientific">Luteipulveratus halotolerans</name>
    <dbReference type="NCBI Taxonomy" id="1631356"/>
    <lineage>
        <taxon>Bacteria</taxon>
        <taxon>Bacillati</taxon>
        <taxon>Actinomycetota</taxon>
        <taxon>Actinomycetes</taxon>
        <taxon>Micrococcales</taxon>
        <taxon>Dermacoccaceae</taxon>
        <taxon>Luteipulveratus</taxon>
    </lineage>
</organism>
<comment type="caution">
    <text evidence="1">The sequence shown here is derived from an EMBL/GenBank/DDBJ whole genome shotgun (WGS) entry which is preliminary data.</text>
</comment>
<dbReference type="GO" id="GO:0005975">
    <property type="term" value="P:carbohydrate metabolic process"/>
    <property type="evidence" value="ECO:0007669"/>
    <property type="project" value="UniProtKB-ARBA"/>
</dbReference>
<evidence type="ECO:0000313" key="2">
    <source>
        <dbReference type="Proteomes" id="UP000037397"/>
    </source>
</evidence>
<evidence type="ECO:0000313" key="1">
    <source>
        <dbReference type="EMBL" id="KNX37974.1"/>
    </source>
</evidence>
<dbReference type="RefSeq" id="WP_050670376.1">
    <property type="nucleotide sequence ID" value="NZ_LAIR01000002.1"/>
</dbReference>